<dbReference type="Proteomes" id="UP000005850">
    <property type="component" value="Chromosome"/>
</dbReference>
<name>A0A075RBY5_BRELA</name>
<dbReference type="InterPro" id="IPR017871">
    <property type="entry name" value="ABC_transporter-like_CS"/>
</dbReference>
<keyword evidence="10" id="KW-0378">Hydrolase</keyword>
<dbReference type="PANTHER" id="PTHR43553:SF3">
    <property type="entry name" value="ABC TRANSPORTER ATP-BINDING PROTEIN MODF"/>
    <property type="match status" value="1"/>
</dbReference>
<dbReference type="AlphaFoldDB" id="A0A075RBY5"/>
<dbReference type="KEGG" id="blr:BRLA_c026910"/>
<gene>
    <name evidence="10" type="primary">ylmA</name>
    <name evidence="10" type="ORF">BRLA_c026910</name>
</gene>
<dbReference type="Pfam" id="PF00005">
    <property type="entry name" value="ABC_tran"/>
    <property type="match status" value="1"/>
</dbReference>
<dbReference type="CDD" id="cd03225">
    <property type="entry name" value="ABC_cobalt_CbiO_domain1"/>
    <property type="match status" value="1"/>
</dbReference>
<dbReference type="HOGENOM" id="CLU_000604_1_11_9"/>
<evidence type="ECO:0000256" key="8">
    <source>
        <dbReference type="ARBA" id="ARBA00023136"/>
    </source>
</evidence>
<evidence type="ECO:0000256" key="2">
    <source>
        <dbReference type="ARBA" id="ARBA00005417"/>
    </source>
</evidence>
<comment type="similarity">
    <text evidence="2">Belongs to the ABC transporter superfamily.</text>
</comment>
<dbReference type="SMART" id="SM00382">
    <property type="entry name" value="AAA"/>
    <property type="match status" value="1"/>
</dbReference>
<feature type="domain" description="ABC transporter" evidence="9">
    <location>
        <begin position="7"/>
        <end position="246"/>
    </location>
</feature>
<evidence type="ECO:0000256" key="3">
    <source>
        <dbReference type="ARBA" id="ARBA00022448"/>
    </source>
</evidence>
<proteinExistence type="inferred from homology"/>
<dbReference type="GO" id="GO:0016887">
    <property type="term" value="F:ATP hydrolysis activity"/>
    <property type="evidence" value="ECO:0007669"/>
    <property type="project" value="InterPro"/>
</dbReference>
<evidence type="ECO:0000313" key="11">
    <source>
        <dbReference type="Proteomes" id="UP000005850"/>
    </source>
</evidence>
<dbReference type="GO" id="GO:0042626">
    <property type="term" value="F:ATPase-coupled transmembrane transporter activity"/>
    <property type="evidence" value="ECO:0007669"/>
    <property type="project" value="TreeGrafter"/>
</dbReference>
<protein>
    <submittedName>
        <fullName evidence="10">Putative ABC transporter ATP-binding protein YlmA</fullName>
        <ecNumber evidence="10">3.6.3.-</ecNumber>
    </submittedName>
</protein>
<dbReference type="PROSITE" id="PS00211">
    <property type="entry name" value="ABC_TRANSPORTER_1"/>
    <property type="match status" value="1"/>
</dbReference>
<dbReference type="InterPro" id="IPR003439">
    <property type="entry name" value="ABC_transporter-like_ATP-bd"/>
</dbReference>
<keyword evidence="4" id="KW-1003">Cell membrane</keyword>
<keyword evidence="6 10" id="KW-0067">ATP-binding</keyword>
<dbReference type="PROSITE" id="PS50893">
    <property type="entry name" value="ABC_TRANSPORTER_2"/>
    <property type="match status" value="1"/>
</dbReference>
<dbReference type="InterPro" id="IPR027417">
    <property type="entry name" value="P-loop_NTPase"/>
</dbReference>
<dbReference type="InterPro" id="IPR050095">
    <property type="entry name" value="ECF_ABC_transporter_ATP-bd"/>
</dbReference>
<organism evidence="10 11">
    <name type="scientific">Brevibacillus laterosporus LMG 15441</name>
    <dbReference type="NCBI Taxonomy" id="1042163"/>
    <lineage>
        <taxon>Bacteria</taxon>
        <taxon>Bacillati</taxon>
        <taxon>Bacillota</taxon>
        <taxon>Bacilli</taxon>
        <taxon>Bacillales</taxon>
        <taxon>Paenibacillaceae</taxon>
        <taxon>Brevibacillus</taxon>
    </lineage>
</organism>
<keyword evidence="3" id="KW-0813">Transport</keyword>
<evidence type="ECO:0000256" key="6">
    <source>
        <dbReference type="ARBA" id="ARBA00022840"/>
    </source>
</evidence>
<keyword evidence="8" id="KW-0472">Membrane</keyword>
<dbReference type="GO" id="GO:0043190">
    <property type="term" value="C:ATP-binding cassette (ABC) transporter complex"/>
    <property type="evidence" value="ECO:0007669"/>
    <property type="project" value="TreeGrafter"/>
</dbReference>
<keyword evidence="5" id="KW-0547">Nucleotide-binding</keyword>
<evidence type="ECO:0000256" key="1">
    <source>
        <dbReference type="ARBA" id="ARBA00004202"/>
    </source>
</evidence>
<evidence type="ECO:0000259" key="9">
    <source>
        <dbReference type="PROSITE" id="PS50893"/>
    </source>
</evidence>
<evidence type="ECO:0000313" key="10">
    <source>
        <dbReference type="EMBL" id="AIG27010.1"/>
    </source>
</evidence>
<dbReference type="PANTHER" id="PTHR43553">
    <property type="entry name" value="HEAVY METAL TRANSPORTER"/>
    <property type="match status" value="1"/>
</dbReference>
<evidence type="ECO:0000256" key="7">
    <source>
        <dbReference type="ARBA" id="ARBA00022967"/>
    </source>
</evidence>
<keyword evidence="7" id="KW-1278">Translocase</keyword>
<dbReference type="GO" id="GO:0005524">
    <property type="term" value="F:ATP binding"/>
    <property type="evidence" value="ECO:0007669"/>
    <property type="project" value="UniProtKB-KW"/>
</dbReference>
<evidence type="ECO:0000256" key="5">
    <source>
        <dbReference type="ARBA" id="ARBA00022741"/>
    </source>
</evidence>
<dbReference type="STRING" id="1042163.BRLA_c026910"/>
<dbReference type="RefSeq" id="WP_003336162.1">
    <property type="nucleotide sequence ID" value="NZ_CP007806.1"/>
</dbReference>
<dbReference type="InterPro" id="IPR015856">
    <property type="entry name" value="ABC_transpr_CbiO/EcfA_su"/>
</dbReference>
<evidence type="ECO:0000256" key="4">
    <source>
        <dbReference type="ARBA" id="ARBA00022475"/>
    </source>
</evidence>
<dbReference type="Gene3D" id="3.40.50.300">
    <property type="entry name" value="P-loop containing nucleotide triphosphate hydrolases"/>
    <property type="match status" value="1"/>
</dbReference>
<dbReference type="EMBL" id="CP007806">
    <property type="protein sequence ID" value="AIG27010.1"/>
    <property type="molecule type" value="Genomic_DNA"/>
</dbReference>
<accession>A0A075RBY5</accession>
<comment type="subcellular location">
    <subcellularLocation>
        <location evidence="1">Cell membrane</location>
        <topology evidence="1">Peripheral membrane protein</topology>
    </subcellularLocation>
</comment>
<dbReference type="SUPFAM" id="SSF52540">
    <property type="entry name" value="P-loop containing nucleoside triphosphate hydrolases"/>
    <property type="match status" value="1"/>
</dbReference>
<dbReference type="eggNOG" id="COG1119">
    <property type="taxonomic scope" value="Bacteria"/>
</dbReference>
<keyword evidence="11" id="KW-1185">Reference proteome</keyword>
<reference evidence="10 11" key="1">
    <citation type="journal article" date="2011" name="J. Bacteriol.">
        <title>Genome sequence of Brevibacillus laterosporus LMG 15441, a pathogen of invertebrates.</title>
        <authorList>
            <person name="Djukic M."/>
            <person name="Poehlein A."/>
            <person name="Thurmer A."/>
            <person name="Daniel R."/>
        </authorList>
    </citation>
    <scope>NUCLEOTIDE SEQUENCE [LARGE SCALE GENOMIC DNA]</scope>
    <source>
        <strain evidence="10 11">LMG 15441</strain>
    </source>
</reference>
<dbReference type="InterPro" id="IPR003593">
    <property type="entry name" value="AAA+_ATPase"/>
</dbReference>
<sequence length="268" mass="30624">MHAEPILTLNKVSWKRGDTPILKEISWNIHSQEHWCLLGLNGSGKSTLLQLLNGYVWPTSGEIEVLGKRFGTYDLRQLRKEIGLVSSSLQQQLRGGDTGLEIVLSGKHASLSLYEPKLQEEIEQAKALLEQFGCTHLEHRPYQVLSQGERQRILLARALMASPRLLILDEPTTGLDFIAREQLLLYIETMAKQPNSPTIIYVTHHIEEILPCFTHTLLLKNGSIFDSGQTQDMLGPELLSRFFEIEIQLEHVMDRHWLFCKEPVDKRP</sequence>
<dbReference type="EC" id="3.6.3.-" evidence="10"/>